<comment type="caution">
    <text evidence="1">The sequence shown here is derived from an EMBL/GenBank/DDBJ whole genome shotgun (WGS) entry which is preliminary data.</text>
</comment>
<dbReference type="EMBL" id="SRZB01000006">
    <property type="protein sequence ID" value="TGX99616.1"/>
    <property type="molecule type" value="Genomic_DNA"/>
</dbReference>
<protein>
    <submittedName>
        <fullName evidence="1">Cell wall hydrolase</fullName>
    </submittedName>
</protein>
<dbReference type="Proteomes" id="UP000307720">
    <property type="component" value="Unassembled WGS sequence"/>
</dbReference>
<organism evidence="1 2">
    <name type="scientific">Hominisplanchenecus murintestinalis</name>
    <dbReference type="NCBI Taxonomy" id="2941517"/>
    <lineage>
        <taxon>Bacteria</taxon>
        <taxon>Bacillati</taxon>
        <taxon>Bacillota</taxon>
        <taxon>Clostridia</taxon>
        <taxon>Lachnospirales</taxon>
        <taxon>Lachnospiraceae</taxon>
        <taxon>Hominisplanchenecus</taxon>
    </lineage>
</organism>
<reference evidence="1" key="1">
    <citation type="submission" date="2019-04" db="EMBL/GenBank/DDBJ databases">
        <title>Microbes associate with the intestines of laboratory mice.</title>
        <authorList>
            <person name="Navarre W."/>
            <person name="Wong E."/>
            <person name="Huang K."/>
            <person name="Tropini C."/>
            <person name="Ng K."/>
            <person name="Yu B."/>
        </authorList>
    </citation>
    <scope>NUCLEOTIDE SEQUENCE</scope>
    <source>
        <strain evidence="1">NM72_1-8</strain>
    </source>
</reference>
<name>A0AC61R3K5_9FIRM</name>
<evidence type="ECO:0000313" key="2">
    <source>
        <dbReference type="Proteomes" id="UP000307720"/>
    </source>
</evidence>
<keyword evidence="1" id="KW-0378">Hydrolase</keyword>
<evidence type="ECO:0000313" key="1">
    <source>
        <dbReference type="EMBL" id="TGX99616.1"/>
    </source>
</evidence>
<proteinExistence type="predicted"/>
<keyword evidence="2" id="KW-1185">Reference proteome</keyword>
<accession>A0AC61R3K5</accession>
<gene>
    <name evidence="1" type="ORF">E5357_04880</name>
</gene>
<sequence>MKGKMKPVLGCAMSVAALSMFSSAAVFAAPNTGIDDAKWSFTAVANVDTQVNIRANASTESAVVGYLPKAATAEVIERGTEWTHIISGGVEGYIKDEFLAYGDEAKKIAGVYGTPGVEISWDNVNMFASPDCCSAILNKAKGGSEYTLLNQEGAWYAVQMDDATVAYVPAEDVQKTTILEKAIPLDTAYGESDGTYTAASWQPEYAEGSAAWTGDSGSTDSSAPETYDASNNGTAGTYSSEDSGSSESYGDADDSYTETSGTADVSGDAVSGTQTSGSNVPTADAGTEAAASEETVTTASADDVSLLAALIYCEAGNQSREGKVAVGAVVMNRIASGSYPGSIREVIYQSGQFSPAGSGWLDQVLAGGAPSDCYEAAQAALNGENPVPGALYFNTSAGKGTKIGAHWFY</sequence>